<reference evidence="2 3" key="1">
    <citation type="submission" date="2020-08" db="EMBL/GenBank/DDBJ databases">
        <title>Genome public.</title>
        <authorList>
            <person name="Liu C."/>
            <person name="Sun Q."/>
        </authorList>
    </citation>
    <scope>NUCLEOTIDE SEQUENCE [LARGE SCALE GENOMIC DNA]</scope>
    <source>
        <strain evidence="2 3">BX1</strain>
    </source>
</reference>
<keyword evidence="3" id="KW-1185">Reference proteome</keyword>
<organism evidence="2 3">
    <name type="scientific">Yanshouia hominis</name>
    <dbReference type="NCBI Taxonomy" id="2763673"/>
    <lineage>
        <taxon>Bacteria</taxon>
        <taxon>Bacillati</taxon>
        <taxon>Bacillota</taxon>
        <taxon>Clostridia</taxon>
        <taxon>Eubacteriales</taxon>
        <taxon>Oscillospiraceae</taxon>
        <taxon>Yanshouia</taxon>
    </lineage>
</organism>
<dbReference type="EMBL" id="JACRTB010000039">
    <property type="protein sequence ID" value="MBC8577624.1"/>
    <property type="molecule type" value="Genomic_DNA"/>
</dbReference>
<name>A0ABR7NMI4_9FIRM</name>
<evidence type="ECO:0000313" key="2">
    <source>
        <dbReference type="EMBL" id="MBC8577624.1"/>
    </source>
</evidence>
<feature type="compositionally biased region" description="Basic and acidic residues" evidence="1">
    <location>
        <begin position="38"/>
        <end position="54"/>
    </location>
</feature>
<accession>A0ABR7NMI4</accession>
<comment type="caution">
    <text evidence="2">The sequence shown here is derived from an EMBL/GenBank/DDBJ whole genome shotgun (WGS) entry which is preliminary data.</text>
</comment>
<sequence>MAKTNNPVMTRFTTGKARLTYAFLWTPRSSENDDEDIKDEKTKKDEENEKNEKTKKMRNTASVS</sequence>
<feature type="region of interest" description="Disordered" evidence="1">
    <location>
        <begin position="27"/>
        <end position="64"/>
    </location>
</feature>
<dbReference type="RefSeq" id="WP_262401011.1">
    <property type="nucleotide sequence ID" value="NZ_JACRTB010000039.1"/>
</dbReference>
<evidence type="ECO:0000256" key="1">
    <source>
        <dbReference type="SAM" id="MobiDB-lite"/>
    </source>
</evidence>
<proteinExistence type="predicted"/>
<dbReference type="Proteomes" id="UP000658131">
    <property type="component" value="Unassembled WGS sequence"/>
</dbReference>
<gene>
    <name evidence="2" type="ORF">H8717_14585</name>
</gene>
<evidence type="ECO:0000313" key="3">
    <source>
        <dbReference type="Proteomes" id="UP000658131"/>
    </source>
</evidence>
<protein>
    <submittedName>
        <fullName evidence="2">Uncharacterized protein</fullName>
    </submittedName>
</protein>